<keyword evidence="2" id="KW-0813">Transport</keyword>
<comment type="caution">
    <text evidence="8">The sequence shown here is derived from an EMBL/GenBank/DDBJ whole genome shotgun (WGS) entry which is preliminary data.</text>
</comment>
<feature type="transmembrane region" description="Helical" evidence="6">
    <location>
        <begin position="310"/>
        <end position="329"/>
    </location>
</feature>
<dbReference type="SUPFAM" id="SSF103473">
    <property type="entry name" value="MFS general substrate transporter"/>
    <property type="match status" value="1"/>
</dbReference>
<reference evidence="9" key="1">
    <citation type="submission" date="2016-05" db="EMBL/GenBank/DDBJ databases">
        <authorList>
            <person name="Wang W."/>
            <person name="Zhu L."/>
        </authorList>
    </citation>
    <scope>NUCLEOTIDE SEQUENCE [LARGE SCALE GENOMIC DNA]</scope>
    <source>
        <strain evidence="9">W-2</strain>
    </source>
</reference>
<keyword evidence="3 6" id="KW-0812">Transmembrane</keyword>
<feature type="transmembrane region" description="Helical" evidence="6">
    <location>
        <begin position="177"/>
        <end position="196"/>
    </location>
</feature>
<dbReference type="PANTHER" id="PTHR23505:SF79">
    <property type="entry name" value="PROTEIN SPINSTER"/>
    <property type="match status" value="1"/>
</dbReference>
<dbReference type="AlphaFoldDB" id="A0A1B7KRG3"/>
<comment type="subcellular location">
    <subcellularLocation>
        <location evidence="1">Cell membrane</location>
        <topology evidence="1">Multi-pass membrane protein</topology>
    </subcellularLocation>
</comment>
<feature type="transmembrane region" description="Helical" evidence="6">
    <location>
        <begin position="278"/>
        <end position="298"/>
    </location>
</feature>
<keyword evidence="5 6" id="KW-0472">Membrane</keyword>
<feature type="transmembrane region" description="Helical" evidence="6">
    <location>
        <begin position="375"/>
        <end position="392"/>
    </location>
</feature>
<feature type="transmembrane region" description="Helical" evidence="6">
    <location>
        <begin position="349"/>
        <end position="369"/>
    </location>
</feature>
<evidence type="ECO:0000256" key="6">
    <source>
        <dbReference type="SAM" id="Phobius"/>
    </source>
</evidence>
<dbReference type="GO" id="GO:0005886">
    <property type="term" value="C:plasma membrane"/>
    <property type="evidence" value="ECO:0007669"/>
    <property type="project" value="UniProtKB-SubCell"/>
</dbReference>
<dbReference type="InterPro" id="IPR020846">
    <property type="entry name" value="MFS_dom"/>
</dbReference>
<dbReference type="PANTHER" id="PTHR23505">
    <property type="entry name" value="SPINSTER"/>
    <property type="match status" value="1"/>
</dbReference>
<evidence type="ECO:0000313" key="8">
    <source>
        <dbReference type="EMBL" id="OAT72671.1"/>
    </source>
</evidence>
<dbReference type="GO" id="GO:0022857">
    <property type="term" value="F:transmembrane transporter activity"/>
    <property type="evidence" value="ECO:0007669"/>
    <property type="project" value="InterPro"/>
</dbReference>
<gene>
    <name evidence="8" type="ORF">A7K69_06915</name>
</gene>
<feature type="transmembrane region" description="Helical" evidence="6">
    <location>
        <begin position="49"/>
        <end position="67"/>
    </location>
</feature>
<protein>
    <submittedName>
        <fullName evidence="8">MFS transporter</fullName>
    </submittedName>
</protein>
<dbReference type="Gene3D" id="1.20.1250.20">
    <property type="entry name" value="MFS general substrate transporter like domains"/>
    <property type="match status" value="2"/>
</dbReference>
<dbReference type="OrthoDB" id="244640at2"/>
<name>A0A1B7KRG3_PARTM</name>
<dbReference type="InterPro" id="IPR036259">
    <property type="entry name" value="MFS_trans_sf"/>
</dbReference>
<evidence type="ECO:0000256" key="5">
    <source>
        <dbReference type="ARBA" id="ARBA00023136"/>
    </source>
</evidence>
<feature type="domain" description="Major facilitator superfamily (MFS) profile" evidence="7">
    <location>
        <begin position="11"/>
        <end position="467"/>
    </location>
</feature>
<dbReference type="InterPro" id="IPR044770">
    <property type="entry name" value="MFS_spinster-like"/>
</dbReference>
<dbReference type="PROSITE" id="PS50850">
    <property type="entry name" value="MFS"/>
    <property type="match status" value="1"/>
</dbReference>
<evidence type="ECO:0000259" key="7">
    <source>
        <dbReference type="PROSITE" id="PS50850"/>
    </source>
</evidence>
<dbReference type="EMBL" id="LXMA01000023">
    <property type="protein sequence ID" value="OAT72671.1"/>
    <property type="molecule type" value="Genomic_DNA"/>
</dbReference>
<keyword evidence="4 6" id="KW-1133">Transmembrane helix</keyword>
<accession>A0A1B7KRG3</accession>
<feature type="transmembrane region" description="Helical" evidence="6">
    <location>
        <begin position="144"/>
        <end position="165"/>
    </location>
</feature>
<sequence>MEKGWKRYHTIWLMLFLGWVVSYIDRTLTGPVVTWMIENKVEFLAESPNPHALGGLLGSLFFAGYMLTQFPGGYFGDKFGYRVIVIISILWAGVTTLLTGLVGGLTVFIALRVLTGLGEGVFYSNDRSLITQVTPPEKVGLGMGVVLTGLTLGLTIATIATPYVIQLFQPAMGMHAWKAPFLFMGIITLFVGTMMYKWMRPAGFTAQSESYGPPVGKLMQTSISFLVIIMALYYATNAMQLSPTAIGLVLTVLAVLYIIYIYKTKSEEVGPILKSRNLLFLYLSFIPVLWHLWFYGFWSVAIVQDFGGGTLVSAALIASFNAVAGLIGFPLGGRLADRYANTANGKRNVLAVLTGLLATFIFIFAFYVMSGGNNPAIMSLILFTSGVFFFALQPVNHAITADFAPPKHKGAAFGMLNLFSEIGALLAPVISGAMRDHSGSWGSALLLDGILMAASLLLVIAVKPALEGRLTAAINAKETDVSH</sequence>
<dbReference type="RefSeq" id="WP_064551643.1">
    <property type="nucleotide sequence ID" value="NZ_LXMA01000023.1"/>
</dbReference>
<feature type="transmembrane region" description="Helical" evidence="6">
    <location>
        <begin position="241"/>
        <end position="262"/>
    </location>
</feature>
<evidence type="ECO:0000256" key="3">
    <source>
        <dbReference type="ARBA" id="ARBA00022692"/>
    </source>
</evidence>
<proteinExistence type="predicted"/>
<evidence type="ECO:0000256" key="2">
    <source>
        <dbReference type="ARBA" id="ARBA00022448"/>
    </source>
</evidence>
<organism evidence="8 9">
    <name type="scientific">Parageobacillus thermoglucosidasius</name>
    <name type="common">Geobacillus thermoglucosidasius</name>
    <dbReference type="NCBI Taxonomy" id="1426"/>
    <lineage>
        <taxon>Bacteria</taxon>
        <taxon>Bacillati</taxon>
        <taxon>Bacillota</taxon>
        <taxon>Bacilli</taxon>
        <taxon>Bacillales</taxon>
        <taxon>Anoxybacillaceae</taxon>
        <taxon>Parageobacillus</taxon>
    </lineage>
</organism>
<dbReference type="Pfam" id="PF07690">
    <property type="entry name" value="MFS_1"/>
    <property type="match status" value="2"/>
</dbReference>
<dbReference type="Proteomes" id="UP000078290">
    <property type="component" value="Unassembled WGS sequence"/>
</dbReference>
<feature type="transmembrane region" description="Helical" evidence="6">
    <location>
        <begin position="440"/>
        <end position="462"/>
    </location>
</feature>
<evidence type="ECO:0000256" key="1">
    <source>
        <dbReference type="ARBA" id="ARBA00004651"/>
    </source>
</evidence>
<evidence type="ECO:0000256" key="4">
    <source>
        <dbReference type="ARBA" id="ARBA00022989"/>
    </source>
</evidence>
<evidence type="ECO:0000313" key="9">
    <source>
        <dbReference type="Proteomes" id="UP000078290"/>
    </source>
</evidence>
<dbReference type="InterPro" id="IPR011701">
    <property type="entry name" value="MFS"/>
</dbReference>
<feature type="transmembrane region" description="Helical" evidence="6">
    <location>
        <begin position="413"/>
        <end position="434"/>
    </location>
</feature>
<feature type="transmembrane region" description="Helical" evidence="6">
    <location>
        <begin position="12"/>
        <end position="37"/>
    </location>
</feature>